<comment type="similarity">
    <text evidence="1">Belongs to the short-chain dehydrogenases/reductases (SDR) family.</text>
</comment>
<dbReference type="Proteomes" id="UP000234328">
    <property type="component" value="Unassembled WGS sequence"/>
</dbReference>
<dbReference type="PROSITE" id="PS00061">
    <property type="entry name" value="ADH_SHORT"/>
    <property type="match status" value="1"/>
</dbReference>
<dbReference type="PANTHER" id="PTHR42760:SF133">
    <property type="entry name" value="3-OXOACYL-[ACYL-CARRIER-PROTEIN] REDUCTASE"/>
    <property type="match status" value="1"/>
</dbReference>
<comment type="caution">
    <text evidence="3">The sequence shown here is derived from an EMBL/GenBank/DDBJ whole genome shotgun (WGS) entry which is preliminary data.</text>
</comment>
<evidence type="ECO:0000256" key="2">
    <source>
        <dbReference type="ARBA" id="ARBA00023002"/>
    </source>
</evidence>
<gene>
    <name evidence="3" type="ORF">CR155_20215</name>
</gene>
<dbReference type="AlphaFoldDB" id="A0A2N4UAL5"/>
<organism evidence="3 4">
    <name type="scientific">Pollutimonas nitritireducens</name>
    <dbReference type="NCBI Taxonomy" id="2045209"/>
    <lineage>
        <taxon>Bacteria</taxon>
        <taxon>Pseudomonadati</taxon>
        <taxon>Pseudomonadota</taxon>
        <taxon>Betaproteobacteria</taxon>
        <taxon>Burkholderiales</taxon>
        <taxon>Alcaligenaceae</taxon>
        <taxon>Pollutimonas</taxon>
    </lineage>
</organism>
<keyword evidence="4" id="KW-1185">Reference proteome</keyword>
<name>A0A2N4UAL5_9BURK</name>
<dbReference type="InterPro" id="IPR036291">
    <property type="entry name" value="NAD(P)-bd_dom_sf"/>
</dbReference>
<evidence type="ECO:0000256" key="1">
    <source>
        <dbReference type="ARBA" id="ARBA00006484"/>
    </source>
</evidence>
<keyword evidence="2" id="KW-0560">Oxidoreductase</keyword>
<proteinExistence type="inferred from homology"/>
<accession>A0A2N4UAL5</accession>
<dbReference type="PRINTS" id="PR00081">
    <property type="entry name" value="GDHRDH"/>
</dbReference>
<dbReference type="InterPro" id="IPR002347">
    <property type="entry name" value="SDR_fam"/>
</dbReference>
<dbReference type="Pfam" id="PF13561">
    <property type="entry name" value="adh_short_C2"/>
    <property type="match status" value="1"/>
</dbReference>
<dbReference type="InterPro" id="IPR020904">
    <property type="entry name" value="Sc_DH/Rdtase_CS"/>
</dbReference>
<evidence type="ECO:0000313" key="3">
    <source>
        <dbReference type="EMBL" id="PLC52043.1"/>
    </source>
</evidence>
<sequence length="248" mass="26834">MKRELIYVTGASRGIGAVIAYELANRGFEVGCLSRSGDKPHVDNVSDEIAARWHPVRCDVMDGEALKEAMTTLRQKLGVPVRGLVNNAGLHTEAPTIDLPMDEFRKLMDINAVALLRACQLVHPFLTENGGGLIVNIGSFYDKMGVKRNVSYCASKAAVGAITRCLAVEWARDGIQVIDVAPGYIATDLNREAMESGPLRAYLEKRIPRKNPGDAKDVAVLVTSLFQEGMGFLSGETIYVDGAQSVAL</sequence>
<dbReference type="CDD" id="cd05233">
    <property type="entry name" value="SDR_c"/>
    <property type="match status" value="1"/>
</dbReference>
<evidence type="ECO:0000313" key="4">
    <source>
        <dbReference type="Proteomes" id="UP000234328"/>
    </source>
</evidence>
<protein>
    <submittedName>
        <fullName evidence="3">Short-chain dehydrogenase</fullName>
    </submittedName>
</protein>
<dbReference type="SUPFAM" id="SSF51735">
    <property type="entry name" value="NAD(P)-binding Rossmann-fold domains"/>
    <property type="match status" value="1"/>
</dbReference>
<reference evidence="3 4" key="1">
    <citation type="submission" date="2017-10" db="EMBL/GenBank/DDBJ databases">
        <title>Two draft genome sequences of Pusillimonas sp. strains isolated from a nitrate- and radionuclide-contaminated groundwater in Russia.</title>
        <authorList>
            <person name="Grouzdev D.S."/>
            <person name="Tourova T.P."/>
            <person name="Goeva M.A."/>
            <person name="Babich T.L."/>
            <person name="Sokolova D.S."/>
            <person name="Abdullin R."/>
            <person name="Poltaraus A.B."/>
            <person name="Toshchakov S.V."/>
            <person name="Nazina T.N."/>
        </authorList>
    </citation>
    <scope>NUCLEOTIDE SEQUENCE [LARGE SCALE GENOMIC DNA]</scope>
    <source>
        <strain evidence="3 4">JR1/69-2-13</strain>
    </source>
</reference>
<dbReference type="EMBL" id="PDNV01000019">
    <property type="protein sequence ID" value="PLC52043.1"/>
    <property type="molecule type" value="Genomic_DNA"/>
</dbReference>
<dbReference type="GO" id="GO:0016616">
    <property type="term" value="F:oxidoreductase activity, acting on the CH-OH group of donors, NAD or NADP as acceptor"/>
    <property type="evidence" value="ECO:0007669"/>
    <property type="project" value="TreeGrafter"/>
</dbReference>
<dbReference type="PANTHER" id="PTHR42760">
    <property type="entry name" value="SHORT-CHAIN DEHYDROGENASES/REDUCTASES FAMILY MEMBER"/>
    <property type="match status" value="1"/>
</dbReference>
<dbReference type="RefSeq" id="WP_102071854.1">
    <property type="nucleotide sequence ID" value="NZ_PDNV01000019.1"/>
</dbReference>
<dbReference type="Gene3D" id="3.40.50.720">
    <property type="entry name" value="NAD(P)-binding Rossmann-like Domain"/>
    <property type="match status" value="1"/>
</dbReference>
<dbReference type="OrthoDB" id="9803333at2"/>
<dbReference type="PRINTS" id="PR00080">
    <property type="entry name" value="SDRFAMILY"/>
</dbReference>